<dbReference type="Proteomes" id="UP001152797">
    <property type="component" value="Unassembled WGS sequence"/>
</dbReference>
<dbReference type="InterPro" id="IPR016130">
    <property type="entry name" value="Tyr_Pase_AS"/>
</dbReference>
<reference evidence="3 4" key="2">
    <citation type="submission" date="2024-05" db="EMBL/GenBank/DDBJ databases">
        <authorList>
            <person name="Chen Y."/>
            <person name="Shah S."/>
            <person name="Dougan E. K."/>
            <person name="Thang M."/>
            <person name="Chan C."/>
        </authorList>
    </citation>
    <scope>NUCLEOTIDE SEQUENCE [LARGE SCALE GENOMIC DNA]</scope>
</reference>
<comment type="caution">
    <text evidence="2">The sequence shown here is derived from an EMBL/GenBank/DDBJ whole genome shotgun (WGS) entry which is preliminary data.</text>
</comment>
<dbReference type="AlphaFoldDB" id="A0A9P1GPE3"/>
<accession>A0A9P1GPE3</accession>
<evidence type="ECO:0000313" key="4">
    <source>
        <dbReference type="Proteomes" id="UP001152797"/>
    </source>
</evidence>
<dbReference type="EMBL" id="CAMXCT010006702">
    <property type="protein sequence ID" value="CAI4018597.1"/>
    <property type="molecule type" value="Genomic_DNA"/>
</dbReference>
<organism evidence="2">
    <name type="scientific">Cladocopium goreaui</name>
    <dbReference type="NCBI Taxonomy" id="2562237"/>
    <lineage>
        <taxon>Eukaryota</taxon>
        <taxon>Sar</taxon>
        <taxon>Alveolata</taxon>
        <taxon>Dinophyceae</taxon>
        <taxon>Suessiales</taxon>
        <taxon>Symbiodiniaceae</taxon>
        <taxon>Cladocopium</taxon>
    </lineage>
</organism>
<sequence length="265" mass="30332">MEPYDDAMSIACASLQREIERCSKLPTEDQPALDKLLAEHVYHFGDISDWPNDICEISPTKTVPLEKPEIYFLGSLAACAHLATHQAETPLISHSVSVTLSFCRAEMQRIRGQPEMGWKSWFQNLQIRWFVFDLDDPKTRLHDATSFCEDMGNAWLSCWMEMCCTLLQHLSQAPTRDERGILFHCFGGVNRSSAALCAWLIFRHGLTTEEAVQSLLAARPTLCPWQHRPHVFWALYTWEKNQDRVIRPRILAEVRQMSDSTPGPA</sequence>
<dbReference type="EMBL" id="CAMXCT020006702">
    <property type="protein sequence ID" value="CAL1171972.1"/>
    <property type="molecule type" value="Genomic_DNA"/>
</dbReference>
<dbReference type="InterPro" id="IPR000387">
    <property type="entry name" value="Tyr_Pase_dom"/>
</dbReference>
<dbReference type="Gene3D" id="3.90.190.10">
    <property type="entry name" value="Protein tyrosine phosphatase superfamily"/>
    <property type="match status" value="1"/>
</dbReference>
<evidence type="ECO:0000313" key="2">
    <source>
        <dbReference type="EMBL" id="CAI4018597.1"/>
    </source>
</evidence>
<dbReference type="OrthoDB" id="407160at2759"/>
<dbReference type="SUPFAM" id="SSF52799">
    <property type="entry name" value="(Phosphotyrosine protein) phosphatases II"/>
    <property type="match status" value="1"/>
</dbReference>
<reference evidence="2" key="1">
    <citation type="submission" date="2022-10" db="EMBL/GenBank/DDBJ databases">
        <authorList>
            <person name="Chen Y."/>
            <person name="Dougan E. K."/>
            <person name="Chan C."/>
            <person name="Rhodes N."/>
            <person name="Thang M."/>
        </authorList>
    </citation>
    <scope>NUCLEOTIDE SEQUENCE</scope>
</reference>
<dbReference type="PROSITE" id="PS50056">
    <property type="entry name" value="TYR_PHOSPHATASE_2"/>
    <property type="match status" value="1"/>
</dbReference>
<evidence type="ECO:0000259" key="1">
    <source>
        <dbReference type="PROSITE" id="PS50056"/>
    </source>
</evidence>
<proteinExistence type="predicted"/>
<dbReference type="InterPro" id="IPR029021">
    <property type="entry name" value="Prot-tyrosine_phosphatase-like"/>
</dbReference>
<dbReference type="PROSITE" id="PS00383">
    <property type="entry name" value="TYR_PHOSPHATASE_1"/>
    <property type="match status" value="1"/>
</dbReference>
<protein>
    <submittedName>
        <fullName evidence="3">Tyrosine specific protein phosphatases domain-containing protein</fullName>
    </submittedName>
</protein>
<dbReference type="EMBL" id="CAMXCT030006702">
    <property type="protein sequence ID" value="CAL4805909.1"/>
    <property type="molecule type" value="Genomic_DNA"/>
</dbReference>
<gene>
    <name evidence="2" type="ORF">C1SCF055_LOCUS43149</name>
</gene>
<name>A0A9P1GPE3_9DINO</name>
<evidence type="ECO:0000313" key="3">
    <source>
        <dbReference type="EMBL" id="CAL4805909.1"/>
    </source>
</evidence>
<keyword evidence="4" id="KW-1185">Reference proteome</keyword>
<feature type="domain" description="Tyrosine specific protein phosphatases" evidence="1">
    <location>
        <begin position="164"/>
        <end position="222"/>
    </location>
</feature>